<proteinExistence type="predicted"/>
<evidence type="ECO:0008006" key="4">
    <source>
        <dbReference type="Google" id="ProtNLM"/>
    </source>
</evidence>
<dbReference type="Proteomes" id="UP000237104">
    <property type="component" value="Unassembled WGS sequence"/>
</dbReference>
<comment type="caution">
    <text evidence="2">The sequence shown here is derived from an EMBL/GenBank/DDBJ whole genome shotgun (WGS) entry which is preliminary data.</text>
</comment>
<reference evidence="2 3" key="1">
    <citation type="submission" date="2018-01" db="EMBL/GenBank/DDBJ databases">
        <title>Cryobacterium sp. nov., from glaciers in China.</title>
        <authorList>
            <person name="Liu Q."/>
            <person name="Xin Y.-H."/>
        </authorList>
    </citation>
    <scope>NUCLEOTIDE SEQUENCE [LARGE SCALE GENOMIC DNA]</scope>
    <source>
        <strain evidence="2 3">TMB1-8</strain>
    </source>
</reference>
<dbReference type="EMBL" id="PPXF01000037">
    <property type="protein sequence ID" value="POH66467.1"/>
    <property type="molecule type" value="Genomic_DNA"/>
</dbReference>
<feature type="signal peptide" evidence="1">
    <location>
        <begin position="1"/>
        <end position="29"/>
    </location>
</feature>
<keyword evidence="1" id="KW-0732">Signal</keyword>
<organism evidence="2 3">
    <name type="scientific">Cryobacterium zongtaii</name>
    <dbReference type="NCBI Taxonomy" id="1259217"/>
    <lineage>
        <taxon>Bacteria</taxon>
        <taxon>Bacillati</taxon>
        <taxon>Actinomycetota</taxon>
        <taxon>Actinomycetes</taxon>
        <taxon>Micrococcales</taxon>
        <taxon>Microbacteriaceae</taxon>
        <taxon>Cryobacterium</taxon>
    </lineage>
</organism>
<evidence type="ECO:0000256" key="1">
    <source>
        <dbReference type="SAM" id="SignalP"/>
    </source>
</evidence>
<evidence type="ECO:0000313" key="3">
    <source>
        <dbReference type="Proteomes" id="UP000237104"/>
    </source>
</evidence>
<feature type="chain" id="PRO_5015565492" description="DUF306 domain-containing protein" evidence="1">
    <location>
        <begin position="30"/>
        <end position="145"/>
    </location>
</feature>
<protein>
    <recommendedName>
        <fullName evidence="4">DUF306 domain-containing protein</fullName>
    </recommendedName>
</protein>
<sequence>MTHQPRTVRMAAVGLFCVVGLAACSASIAASSYDGTLPDDAITTPAPDDDEANLLSPFPTAGWLDDGDRFAIVLGGSSSCPSYPVSMVVDDSRTLTIEIGQSGGPACTADMKLRTHVLTTPAGLDPTGEVTIRYGESGTAVLPAL</sequence>
<dbReference type="AlphaFoldDB" id="A0A2S3ZGH1"/>
<dbReference type="RefSeq" id="WP_103430923.1">
    <property type="nucleotide sequence ID" value="NZ_PPXF01000037.1"/>
</dbReference>
<accession>A0A2S3ZGH1</accession>
<name>A0A2S3ZGH1_9MICO</name>
<gene>
    <name evidence="2" type="ORF">C3B59_08600</name>
</gene>
<dbReference type="OrthoDB" id="5188731at2"/>
<dbReference type="PROSITE" id="PS51257">
    <property type="entry name" value="PROKAR_LIPOPROTEIN"/>
    <property type="match status" value="1"/>
</dbReference>
<evidence type="ECO:0000313" key="2">
    <source>
        <dbReference type="EMBL" id="POH66467.1"/>
    </source>
</evidence>